<keyword evidence="2" id="KW-1185">Reference proteome</keyword>
<evidence type="ECO:0000313" key="2">
    <source>
        <dbReference type="Proteomes" id="UP000625711"/>
    </source>
</evidence>
<name>A0A834HU85_RHYFE</name>
<organism evidence="1 2">
    <name type="scientific">Rhynchophorus ferrugineus</name>
    <name type="common">Red palm weevil</name>
    <name type="synonym">Curculio ferrugineus</name>
    <dbReference type="NCBI Taxonomy" id="354439"/>
    <lineage>
        <taxon>Eukaryota</taxon>
        <taxon>Metazoa</taxon>
        <taxon>Ecdysozoa</taxon>
        <taxon>Arthropoda</taxon>
        <taxon>Hexapoda</taxon>
        <taxon>Insecta</taxon>
        <taxon>Pterygota</taxon>
        <taxon>Neoptera</taxon>
        <taxon>Endopterygota</taxon>
        <taxon>Coleoptera</taxon>
        <taxon>Polyphaga</taxon>
        <taxon>Cucujiformia</taxon>
        <taxon>Curculionidae</taxon>
        <taxon>Dryophthorinae</taxon>
        <taxon>Rhynchophorus</taxon>
    </lineage>
</organism>
<sequence length="107" mass="12144">MNVRFSVDVDGFHFSSPASLRLYDDLTGTNEPSIQDISTTIPTDNKIMENDNVTNEMNSVFADVTNESTSRDKFHAETDIIISHIYSMESTKPVTETTYRESNNHTY</sequence>
<evidence type="ECO:0000313" key="1">
    <source>
        <dbReference type="EMBL" id="KAF7268877.1"/>
    </source>
</evidence>
<dbReference type="EMBL" id="JAACXV010014296">
    <property type="protein sequence ID" value="KAF7268877.1"/>
    <property type="molecule type" value="Genomic_DNA"/>
</dbReference>
<dbReference type="AlphaFoldDB" id="A0A834HU85"/>
<dbReference type="Proteomes" id="UP000625711">
    <property type="component" value="Unassembled WGS sequence"/>
</dbReference>
<gene>
    <name evidence="1" type="ORF">GWI33_018045</name>
</gene>
<accession>A0A834HU85</accession>
<reference evidence="1" key="1">
    <citation type="submission" date="2020-08" db="EMBL/GenBank/DDBJ databases">
        <title>Genome sequencing and assembly of the red palm weevil Rhynchophorus ferrugineus.</title>
        <authorList>
            <person name="Dias G.B."/>
            <person name="Bergman C.M."/>
            <person name="Manee M."/>
        </authorList>
    </citation>
    <scope>NUCLEOTIDE SEQUENCE</scope>
    <source>
        <strain evidence="1">AA-2017</strain>
        <tissue evidence="1">Whole larva</tissue>
    </source>
</reference>
<comment type="caution">
    <text evidence="1">The sequence shown here is derived from an EMBL/GenBank/DDBJ whole genome shotgun (WGS) entry which is preliminary data.</text>
</comment>
<protein>
    <submittedName>
        <fullName evidence="1">Uncharacterized protein</fullName>
    </submittedName>
</protein>
<proteinExistence type="predicted"/>